<dbReference type="AlphaFoldDB" id="A0A1H2CVI7"/>
<dbReference type="STRING" id="113562.SAMN04489716_7019"/>
<name>A0A1H2CVI7_9ACTN</name>
<proteinExistence type="predicted"/>
<protein>
    <submittedName>
        <fullName evidence="1">Uncharacterized protein</fullName>
    </submittedName>
</protein>
<reference evidence="1 2" key="1">
    <citation type="submission" date="2016-10" db="EMBL/GenBank/DDBJ databases">
        <authorList>
            <person name="de Groot N.N."/>
        </authorList>
    </citation>
    <scope>NUCLEOTIDE SEQUENCE [LARGE SCALE GENOMIC DNA]</scope>
    <source>
        <strain evidence="1 2">DSM 43941</strain>
    </source>
</reference>
<dbReference type="Proteomes" id="UP000198688">
    <property type="component" value="Chromosome I"/>
</dbReference>
<gene>
    <name evidence="1" type="ORF">SAMN04489716_7019</name>
</gene>
<evidence type="ECO:0000313" key="2">
    <source>
        <dbReference type="Proteomes" id="UP000198688"/>
    </source>
</evidence>
<dbReference type="EMBL" id="LT629758">
    <property type="protein sequence ID" value="SDT74560.1"/>
    <property type="molecule type" value="Genomic_DNA"/>
</dbReference>
<dbReference type="RefSeq" id="WP_092550983.1">
    <property type="nucleotide sequence ID" value="NZ_BOMJ01000003.1"/>
</dbReference>
<evidence type="ECO:0000313" key="1">
    <source>
        <dbReference type="EMBL" id="SDT74560.1"/>
    </source>
</evidence>
<organism evidence="1 2">
    <name type="scientific">Actinoplanes derwentensis</name>
    <dbReference type="NCBI Taxonomy" id="113562"/>
    <lineage>
        <taxon>Bacteria</taxon>
        <taxon>Bacillati</taxon>
        <taxon>Actinomycetota</taxon>
        <taxon>Actinomycetes</taxon>
        <taxon>Micromonosporales</taxon>
        <taxon>Micromonosporaceae</taxon>
        <taxon>Actinoplanes</taxon>
    </lineage>
</organism>
<sequence>MPDVNDEAMAELMAAVERLGAHLLHAVQMSPRDERVLREAWRLPGVGGRGQGLNASVVASLMAAWADEIVIVGADSEPFDGAAQRLVAAARAGFSVLSAVAVDTVQVTNGADQRATLLTLALRVSDQVLPLLGGLESVQSIAGFLAAAHPPPTPAERANWSQAQIVVAALAAGNHDLGERVLAALGARPDDGATLASLTGWWCRVAVTVMAEARQLAIPITPDDPRLRFPGDDDPALPPAPGDAYGHVQRAITGMLAELPLEQQSRYARAIGTMDPPISTAAARYAAVTIARNLASARESAQPPQP</sequence>
<keyword evidence="2" id="KW-1185">Reference proteome</keyword>
<accession>A0A1H2CVI7</accession>